<evidence type="ECO:0000256" key="6">
    <source>
        <dbReference type="ARBA" id="ARBA00022989"/>
    </source>
</evidence>
<dbReference type="PANTHER" id="PTHR30472">
    <property type="entry name" value="FERRIC ENTEROBACTIN TRANSPORT SYSTEM PERMEASE PROTEIN"/>
    <property type="match status" value="1"/>
</dbReference>
<accession>A0ABP7LKM2</accession>
<keyword evidence="10" id="KW-1185">Reference proteome</keyword>
<evidence type="ECO:0000256" key="5">
    <source>
        <dbReference type="ARBA" id="ARBA00022692"/>
    </source>
</evidence>
<feature type="transmembrane region" description="Helical" evidence="8">
    <location>
        <begin position="256"/>
        <end position="282"/>
    </location>
</feature>
<comment type="subcellular location">
    <subcellularLocation>
        <location evidence="1">Cell membrane</location>
        <topology evidence="1">Multi-pass membrane protein</topology>
    </subcellularLocation>
</comment>
<feature type="transmembrane region" description="Helical" evidence="8">
    <location>
        <begin position="167"/>
        <end position="188"/>
    </location>
</feature>
<feature type="transmembrane region" description="Helical" evidence="8">
    <location>
        <begin position="294"/>
        <end position="311"/>
    </location>
</feature>
<feature type="transmembrane region" description="Helical" evidence="8">
    <location>
        <begin position="24"/>
        <end position="45"/>
    </location>
</feature>
<keyword evidence="5 8" id="KW-0812">Transmembrane</keyword>
<name>A0ABP7LKM2_9ACTN</name>
<dbReference type="InterPro" id="IPR037294">
    <property type="entry name" value="ABC_BtuC-like"/>
</dbReference>
<protein>
    <submittedName>
        <fullName evidence="9">Fe(3+) dicitrate ABC transporter permease FecD</fullName>
    </submittedName>
</protein>
<dbReference type="CDD" id="cd06550">
    <property type="entry name" value="TM_ABC_iron-siderophores_like"/>
    <property type="match status" value="1"/>
</dbReference>
<feature type="transmembrane region" description="Helical" evidence="8">
    <location>
        <begin position="137"/>
        <end position="155"/>
    </location>
</feature>
<evidence type="ECO:0000256" key="4">
    <source>
        <dbReference type="ARBA" id="ARBA00022475"/>
    </source>
</evidence>
<dbReference type="Gene3D" id="1.10.3470.10">
    <property type="entry name" value="ABC transporter involved in vitamin B12 uptake, BtuC"/>
    <property type="match status" value="1"/>
</dbReference>
<evidence type="ECO:0000256" key="7">
    <source>
        <dbReference type="ARBA" id="ARBA00023136"/>
    </source>
</evidence>
<comment type="caution">
    <text evidence="9">The sequence shown here is derived from an EMBL/GenBank/DDBJ whole genome shotgun (WGS) entry which is preliminary data.</text>
</comment>
<evidence type="ECO:0000256" key="2">
    <source>
        <dbReference type="ARBA" id="ARBA00007935"/>
    </source>
</evidence>
<keyword evidence="4" id="KW-1003">Cell membrane</keyword>
<evidence type="ECO:0000313" key="9">
    <source>
        <dbReference type="EMBL" id="GAA3902801.1"/>
    </source>
</evidence>
<gene>
    <name evidence="9" type="primary">fecD</name>
    <name evidence="9" type="ORF">GCM10022207_84900</name>
</gene>
<feature type="transmembrane region" description="Helical" evidence="8">
    <location>
        <begin position="112"/>
        <end position="130"/>
    </location>
</feature>
<comment type="similarity">
    <text evidence="2">Belongs to the binding-protein-dependent transport system permease family. FecCD subfamily.</text>
</comment>
<dbReference type="RefSeq" id="WP_345554144.1">
    <property type="nucleotide sequence ID" value="NZ_BAAAZA010000051.1"/>
</dbReference>
<dbReference type="PANTHER" id="PTHR30472:SF1">
    <property type="entry name" value="FE(3+) DICITRATE TRANSPORT SYSTEM PERMEASE PROTEIN FECC-RELATED"/>
    <property type="match status" value="1"/>
</dbReference>
<keyword evidence="7 8" id="KW-0472">Membrane</keyword>
<dbReference type="Pfam" id="PF01032">
    <property type="entry name" value="FecCD"/>
    <property type="match status" value="1"/>
</dbReference>
<feature type="transmembrane region" description="Helical" evidence="8">
    <location>
        <begin position="80"/>
        <end position="100"/>
    </location>
</feature>
<evidence type="ECO:0000256" key="3">
    <source>
        <dbReference type="ARBA" id="ARBA00022448"/>
    </source>
</evidence>
<proteinExistence type="inferred from homology"/>
<feature type="transmembrane region" description="Helical" evidence="8">
    <location>
        <begin position="215"/>
        <end position="236"/>
    </location>
</feature>
<evidence type="ECO:0000313" key="10">
    <source>
        <dbReference type="Proteomes" id="UP001501563"/>
    </source>
</evidence>
<keyword evidence="3" id="KW-0813">Transport</keyword>
<dbReference type="SUPFAM" id="SSF81345">
    <property type="entry name" value="ABC transporter involved in vitamin B12 uptake, BtuC"/>
    <property type="match status" value="1"/>
</dbReference>
<sequence length="350" mass="35594">MNATTAAMRPSLAGDAGPGRGPGIVVAAVAVVGVALLTVGILWALSIGSEQISWSSVVHSWFSADSPADQIVRTIRLPRVLLAALVGANLAVSGAVMQAITANPIASPDIMGVNSGAAMVVVAAITIVPTMAGAPSILLAFGGAAAAGITVMVLAGMGTGKVSPVRLALAGVTASTLLVSLTQVLVIFHENDTQSVLFWLVGGVNFAQWHDIGTVLPWTAAGLLVALALAKSLNILALGEDMARGLGQHVERTRAFGAAVVIVLCGASVAVAGPIAFIGLIAPHITRKLVGSNYLRVLPVSMLVGAVLTVYADIGSRYVNPPFEVPTGVVTALVGAPIFIYLARRQKVTR</sequence>
<organism evidence="9 10">
    <name type="scientific">Streptomyces lannensis</name>
    <dbReference type="NCBI Taxonomy" id="766498"/>
    <lineage>
        <taxon>Bacteria</taxon>
        <taxon>Bacillati</taxon>
        <taxon>Actinomycetota</taxon>
        <taxon>Actinomycetes</taxon>
        <taxon>Kitasatosporales</taxon>
        <taxon>Streptomycetaceae</taxon>
        <taxon>Streptomyces</taxon>
    </lineage>
</organism>
<dbReference type="EMBL" id="BAAAZA010000051">
    <property type="protein sequence ID" value="GAA3902801.1"/>
    <property type="molecule type" value="Genomic_DNA"/>
</dbReference>
<feature type="transmembrane region" description="Helical" evidence="8">
    <location>
        <begin position="323"/>
        <end position="343"/>
    </location>
</feature>
<evidence type="ECO:0000256" key="8">
    <source>
        <dbReference type="SAM" id="Phobius"/>
    </source>
</evidence>
<evidence type="ECO:0000256" key="1">
    <source>
        <dbReference type="ARBA" id="ARBA00004651"/>
    </source>
</evidence>
<dbReference type="InterPro" id="IPR000522">
    <property type="entry name" value="ABC_transptr_permease_BtuC"/>
</dbReference>
<dbReference type="Proteomes" id="UP001501563">
    <property type="component" value="Unassembled WGS sequence"/>
</dbReference>
<keyword evidence="6 8" id="KW-1133">Transmembrane helix</keyword>
<reference evidence="10" key="1">
    <citation type="journal article" date="2019" name="Int. J. Syst. Evol. Microbiol.">
        <title>The Global Catalogue of Microorganisms (GCM) 10K type strain sequencing project: providing services to taxonomists for standard genome sequencing and annotation.</title>
        <authorList>
            <consortium name="The Broad Institute Genomics Platform"/>
            <consortium name="The Broad Institute Genome Sequencing Center for Infectious Disease"/>
            <person name="Wu L."/>
            <person name="Ma J."/>
        </authorList>
    </citation>
    <scope>NUCLEOTIDE SEQUENCE [LARGE SCALE GENOMIC DNA]</scope>
    <source>
        <strain evidence="10">JCM 16578</strain>
    </source>
</reference>